<organism evidence="2 3">
    <name type="scientific">Chitinilyticum piscinae</name>
    <dbReference type="NCBI Taxonomy" id="2866724"/>
    <lineage>
        <taxon>Bacteria</taxon>
        <taxon>Pseudomonadati</taxon>
        <taxon>Pseudomonadota</taxon>
        <taxon>Betaproteobacteria</taxon>
        <taxon>Neisseriales</taxon>
        <taxon>Chitinibacteraceae</taxon>
        <taxon>Chitinilyticum</taxon>
    </lineage>
</organism>
<dbReference type="Proteomes" id="UP000604481">
    <property type="component" value="Unassembled WGS sequence"/>
</dbReference>
<sequence>MLVSSWILVVVALLLASVLQLVIPAFRELYAGFGVDLPAITELFLRFSLVYFLVPLLLLVLAIQITLQREHDPAFRQRMGWISAGDLLLVLAMLAGSAMALYLPIYVMDDRIYIEAKPEQ</sequence>
<gene>
    <name evidence="2" type="ORF">INR99_01840</name>
</gene>
<protein>
    <submittedName>
        <fullName evidence="2">Uncharacterized protein</fullName>
    </submittedName>
</protein>
<keyword evidence="1" id="KW-1133">Transmembrane helix</keyword>
<proteinExistence type="predicted"/>
<accession>A0A8J7FYL1</accession>
<evidence type="ECO:0000313" key="3">
    <source>
        <dbReference type="Proteomes" id="UP000604481"/>
    </source>
</evidence>
<evidence type="ECO:0000256" key="1">
    <source>
        <dbReference type="SAM" id="Phobius"/>
    </source>
</evidence>
<feature type="transmembrane region" description="Helical" evidence="1">
    <location>
        <begin position="87"/>
        <end position="107"/>
    </location>
</feature>
<evidence type="ECO:0000313" key="2">
    <source>
        <dbReference type="EMBL" id="MBE9608078.1"/>
    </source>
</evidence>
<feature type="transmembrane region" description="Helical" evidence="1">
    <location>
        <begin position="44"/>
        <end position="67"/>
    </location>
</feature>
<dbReference type="AlphaFoldDB" id="A0A8J7FYL1"/>
<keyword evidence="1" id="KW-0472">Membrane</keyword>
<reference evidence="2 3" key="1">
    <citation type="submission" date="2020-10" db="EMBL/GenBank/DDBJ databases">
        <title>The genome sequence of Chitinilyticum litopenaei 4Y14.</title>
        <authorList>
            <person name="Liu Y."/>
        </authorList>
    </citation>
    <scope>NUCLEOTIDE SEQUENCE [LARGE SCALE GENOMIC DNA]</scope>
    <source>
        <strain evidence="2 3">4Y14</strain>
    </source>
</reference>
<keyword evidence="3" id="KW-1185">Reference proteome</keyword>
<comment type="caution">
    <text evidence="2">The sequence shown here is derived from an EMBL/GenBank/DDBJ whole genome shotgun (WGS) entry which is preliminary data.</text>
</comment>
<dbReference type="RefSeq" id="WP_194114580.1">
    <property type="nucleotide sequence ID" value="NZ_JADFUA010000001.1"/>
</dbReference>
<keyword evidence="1" id="KW-0812">Transmembrane</keyword>
<dbReference type="EMBL" id="JADFUA010000001">
    <property type="protein sequence ID" value="MBE9608078.1"/>
    <property type="molecule type" value="Genomic_DNA"/>
</dbReference>
<name>A0A8J7FYL1_9NEIS</name>